<evidence type="ECO:0000313" key="5">
    <source>
        <dbReference type="EMBL" id="AEE97121.1"/>
    </source>
</evidence>
<dbReference type="Gene3D" id="1.10.10.60">
    <property type="entry name" value="Homeodomain-like"/>
    <property type="match status" value="2"/>
</dbReference>
<dbReference type="InterPro" id="IPR018062">
    <property type="entry name" value="HTH_AraC-typ_CS"/>
</dbReference>
<dbReference type="PRINTS" id="PR00032">
    <property type="entry name" value="HTHARAC"/>
</dbReference>
<protein>
    <submittedName>
        <fullName evidence="5">Transcriptional regulator, AraC family</fullName>
    </submittedName>
</protein>
<dbReference type="HOGENOM" id="CLU_000445_88_6_9"/>
<proteinExistence type="predicted"/>
<evidence type="ECO:0000256" key="1">
    <source>
        <dbReference type="ARBA" id="ARBA00023015"/>
    </source>
</evidence>
<dbReference type="InterPro" id="IPR009057">
    <property type="entry name" value="Homeodomain-like_sf"/>
</dbReference>
<dbReference type="InterPro" id="IPR020449">
    <property type="entry name" value="Tscrpt_reg_AraC-type_HTH"/>
</dbReference>
<name>F4A1S1_MAHA5</name>
<dbReference type="InterPro" id="IPR018060">
    <property type="entry name" value="HTH_AraC"/>
</dbReference>
<dbReference type="PANTHER" id="PTHR43280">
    <property type="entry name" value="ARAC-FAMILY TRANSCRIPTIONAL REGULATOR"/>
    <property type="match status" value="1"/>
</dbReference>
<reference evidence="6" key="1">
    <citation type="submission" date="2010-11" db="EMBL/GenBank/DDBJ databases">
        <title>The complete genome of Mahella australiensis DSM 15567.</title>
        <authorList>
            <consortium name="US DOE Joint Genome Institute (JGI-PGF)"/>
            <person name="Lucas S."/>
            <person name="Copeland A."/>
            <person name="Lapidus A."/>
            <person name="Bruce D."/>
            <person name="Goodwin L."/>
            <person name="Pitluck S."/>
            <person name="Kyrpides N."/>
            <person name="Mavromatis K."/>
            <person name="Pagani I."/>
            <person name="Ivanova N."/>
            <person name="Teshima H."/>
            <person name="Brettin T."/>
            <person name="Detter J.C."/>
            <person name="Han C."/>
            <person name="Tapia R."/>
            <person name="Land M."/>
            <person name="Hauser L."/>
            <person name="Markowitz V."/>
            <person name="Cheng J.-F."/>
            <person name="Hugenholtz P."/>
            <person name="Woyke T."/>
            <person name="Wu D."/>
            <person name="Spring S."/>
            <person name="Pukall R."/>
            <person name="Steenblock K."/>
            <person name="Schneider S."/>
            <person name="Klenk H.-P."/>
            <person name="Eisen J.A."/>
        </authorList>
    </citation>
    <scope>NUCLEOTIDE SEQUENCE [LARGE SCALE GENOMIC DNA]</scope>
    <source>
        <strain evidence="6">DSM 15567 / CIP 107919 / 50-1 BON</strain>
    </source>
</reference>
<dbReference type="SUPFAM" id="SSF46689">
    <property type="entry name" value="Homeodomain-like"/>
    <property type="match status" value="2"/>
</dbReference>
<dbReference type="KEGG" id="mas:Mahau_1945"/>
<dbReference type="Gene3D" id="2.60.120.10">
    <property type="entry name" value="Jelly Rolls"/>
    <property type="match status" value="1"/>
</dbReference>
<dbReference type="InterPro" id="IPR014710">
    <property type="entry name" value="RmlC-like_jellyroll"/>
</dbReference>
<dbReference type="InterPro" id="IPR037923">
    <property type="entry name" value="HTH-like"/>
</dbReference>
<sequence>MNDSYFPDAKEGIDVSVYHCGIEQCQPGHSYGPAIRDHFLIHYILDGCGRFFIDGNEYYLHKNQGFLICPNIVTYYEADSQNPWTYTWVGFNGVKAEQYLKYAGLDRFDPIFTYDKGSFVAQCFSRMMDARQLKRGDTVRLQGLLYIFLSELIESGEPKAWNSKSPTELYIRKAMQYIQANYSQHMSINELAAYIGLNRSYFSALFKQYIHLSPQEFIVRFRMDKACELMSNAELSISDISRSVGYDDPLNFSKIFKKIKGVSPYQYRKGVMTKS</sequence>
<dbReference type="InterPro" id="IPR003313">
    <property type="entry name" value="AraC-bd"/>
</dbReference>
<dbReference type="STRING" id="697281.Mahau_1945"/>
<keyword evidence="6" id="KW-1185">Reference proteome</keyword>
<dbReference type="SMART" id="SM00342">
    <property type="entry name" value="HTH_ARAC"/>
    <property type="match status" value="1"/>
</dbReference>
<accession>F4A1S1</accession>
<dbReference type="OrthoDB" id="9813413at2"/>
<dbReference type="GO" id="GO:0043565">
    <property type="term" value="F:sequence-specific DNA binding"/>
    <property type="evidence" value="ECO:0007669"/>
    <property type="project" value="InterPro"/>
</dbReference>
<dbReference type="Proteomes" id="UP000008457">
    <property type="component" value="Chromosome"/>
</dbReference>
<dbReference type="PANTHER" id="PTHR43280:SF30">
    <property type="entry name" value="MMSAB OPERON REGULATORY PROTEIN"/>
    <property type="match status" value="1"/>
</dbReference>
<keyword evidence="2" id="KW-0238">DNA-binding</keyword>
<dbReference type="SUPFAM" id="SSF51215">
    <property type="entry name" value="Regulatory protein AraC"/>
    <property type="match status" value="1"/>
</dbReference>
<dbReference type="Pfam" id="PF02311">
    <property type="entry name" value="AraC_binding"/>
    <property type="match status" value="1"/>
</dbReference>
<dbReference type="GO" id="GO:0003700">
    <property type="term" value="F:DNA-binding transcription factor activity"/>
    <property type="evidence" value="ECO:0007669"/>
    <property type="project" value="InterPro"/>
</dbReference>
<dbReference type="PROSITE" id="PS00041">
    <property type="entry name" value="HTH_ARAC_FAMILY_1"/>
    <property type="match status" value="1"/>
</dbReference>
<evidence type="ECO:0000256" key="3">
    <source>
        <dbReference type="ARBA" id="ARBA00023163"/>
    </source>
</evidence>
<evidence type="ECO:0000313" key="6">
    <source>
        <dbReference type="Proteomes" id="UP000008457"/>
    </source>
</evidence>
<gene>
    <name evidence="5" type="ordered locus">Mahau_1945</name>
</gene>
<dbReference type="RefSeq" id="WP_013781549.1">
    <property type="nucleotide sequence ID" value="NC_015520.1"/>
</dbReference>
<keyword evidence="1" id="KW-0805">Transcription regulation</keyword>
<dbReference type="CDD" id="cd06986">
    <property type="entry name" value="cupin_MmsR-like_N"/>
    <property type="match status" value="1"/>
</dbReference>
<reference evidence="5 6" key="2">
    <citation type="journal article" date="2011" name="Stand. Genomic Sci.">
        <title>Complete genome sequence of Mahella australiensis type strain (50-1 BON).</title>
        <authorList>
            <person name="Sikorski J."/>
            <person name="Teshima H."/>
            <person name="Nolan M."/>
            <person name="Lucas S."/>
            <person name="Hammon N."/>
            <person name="Deshpande S."/>
            <person name="Cheng J.F."/>
            <person name="Pitluck S."/>
            <person name="Liolios K."/>
            <person name="Pagani I."/>
            <person name="Ivanova N."/>
            <person name="Huntemann M."/>
            <person name="Mavromatis K."/>
            <person name="Ovchinikova G."/>
            <person name="Pati A."/>
            <person name="Tapia R."/>
            <person name="Han C."/>
            <person name="Goodwin L."/>
            <person name="Chen A."/>
            <person name="Palaniappan K."/>
            <person name="Land M."/>
            <person name="Hauser L."/>
            <person name="Ngatchou-Djao O.D."/>
            <person name="Rohde M."/>
            <person name="Pukall R."/>
            <person name="Spring S."/>
            <person name="Abt B."/>
            <person name="Goker M."/>
            <person name="Detter J.C."/>
            <person name="Woyke T."/>
            <person name="Bristow J."/>
            <person name="Markowitz V."/>
            <person name="Hugenholtz P."/>
            <person name="Eisen J.A."/>
            <person name="Kyrpides N.C."/>
            <person name="Klenk H.P."/>
            <person name="Lapidus A."/>
        </authorList>
    </citation>
    <scope>NUCLEOTIDE SEQUENCE [LARGE SCALE GENOMIC DNA]</scope>
    <source>
        <strain evidence="6">DSM 15567 / CIP 107919 / 50-1 BON</strain>
    </source>
</reference>
<evidence type="ECO:0000256" key="2">
    <source>
        <dbReference type="ARBA" id="ARBA00023125"/>
    </source>
</evidence>
<dbReference type="PROSITE" id="PS01124">
    <property type="entry name" value="HTH_ARAC_FAMILY_2"/>
    <property type="match status" value="1"/>
</dbReference>
<dbReference type="EMBL" id="CP002360">
    <property type="protein sequence ID" value="AEE97121.1"/>
    <property type="molecule type" value="Genomic_DNA"/>
</dbReference>
<dbReference type="eggNOG" id="COG2207">
    <property type="taxonomic scope" value="Bacteria"/>
</dbReference>
<dbReference type="AlphaFoldDB" id="F4A1S1"/>
<dbReference type="Pfam" id="PF12833">
    <property type="entry name" value="HTH_18"/>
    <property type="match status" value="1"/>
</dbReference>
<keyword evidence="3" id="KW-0804">Transcription</keyword>
<evidence type="ECO:0000259" key="4">
    <source>
        <dbReference type="PROSITE" id="PS01124"/>
    </source>
</evidence>
<feature type="domain" description="HTH araC/xylS-type" evidence="4">
    <location>
        <begin position="172"/>
        <end position="270"/>
    </location>
</feature>
<organism evidence="5 6">
    <name type="scientific">Mahella australiensis (strain DSM 15567 / CIP 107919 / 50-1 BON)</name>
    <dbReference type="NCBI Taxonomy" id="697281"/>
    <lineage>
        <taxon>Bacteria</taxon>
        <taxon>Bacillati</taxon>
        <taxon>Bacillota</taxon>
        <taxon>Clostridia</taxon>
        <taxon>Thermoanaerobacterales</taxon>
        <taxon>Thermoanaerobacterales Family IV. Incertae Sedis</taxon>
        <taxon>Mahella</taxon>
    </lineage>
</organism>